<evidence type="ECO:0000313" key="2">
    <source>
        <dbReference type="EMBL" id="BAV43865.1"/>
    </source>
</evidence>
<feature type="transmembrane region" description="Helical" evidence="1">
    <location>
        <begin position="12"/>
        <end position="31"/>
    </location>
</feature>
<proteinExistence type="predicted"/>
<accession>A0A1B4Y9X1</accession>
<protein>
    <submittedName>
        <fullName evidence="2">Conserved membrane protein</fullName>
    </submittedName>
</protein>
<name>A0A1B4Y9X1_MYCUL</name>
<organism evidence="2 3">
    <name type="scientific">Mycobacterium ulcerans subsp. shinshuense</name>
    <dbReference type="NCBI Taxonomy" id="1124626"/>
    <lineage>
        <taxon>Bacteria</taxon>
        <taxon>Bacillati</taxon>
        <taxon>Actinomycetota</taxon>
        <taxon>Actinomycetes</taxon>
        <taxon>Mycobacteriales</taxon>
        <taxon>Mycobacteriaceae</taxon>
        <taxon>Mycobacterium</taxon>
        <taxon>Mycobacterium ulcerans group</taxon>
    </lineage>
</organism>
<keyword evidence="1" id="KW-1133">Transmembrane helix</keyword>
<keyword evidence="1" id="KW-0812">Transmembrane</keyword>
<dbReference type="EMBL" id="AP017624">
    <property type="protein sequence ID" value="BAV43865.1"/>
    <property type="molecule type" value="Genomic_DNA"/>
</dbReference>
<dbReference type="Proteomes" id="UP000218067">
    <property type="component" value="Chromosome"/>
</dbReference>
<evidence type="ECO:0000256" key="1">
    <source>
        <dbReference type="SAM" id="Phobius"/>
    </source>
</evidence>
<keyword evidence="1" id="KW-0472">Membrane</keyword>
<reference evidence="2 3" key="1">
    <citation type="submission" date="2016-08" db="EMBL/GenBank/DDBJ databases">
        <title>Complete genome sequence of Mycobacterium shinshuense, a subspecies of M. ulcerans.</title>
        <authorList>
            <person name="Yoshida M."/>
            <person name="Ogura Y."/>
            <person name="Hayashi T."/>
            <person name="Hoshino Y."/>
        </authorList>
    </citation>
    <scope>NUCLEOTIDE SEQUENCE [LARGE SCALE GENOMIC DNA]</scope>
    <source>
        <strain evidence="3">ATCC 33728</strain>
    </source>
</reference>
<dbReference type="InterPro" id="IPR021368">
    <property type="entry name" value="T7SS_EccE"/>
</dbReference>
<dbReference type="AlphaFoldDB" id="A0A1B4Y9X1"/>
<dbReference type="NCBIfam" id="TIGR03923">
    <property type="entry name" value="T7SS_EccE"/>
    <property type="match status" value="1"/>
</dbReference>
<feature type="transmembrane region" description="Helical" evidence="1">
    <location>
        <begin position="37"/>
        <end position="55"/>
    </location>
</feature>
<sequence>MRNPFSSIRFRVSTGHTLVVAVLAPPCIMMFLHMRYWWVGIALVALGVIVATVTFSGRRVTGWVATVFAWLRRRRRPPDVPSEPVVGATVKPGDHVAVRWRRDHLIAVIELKPRPFTPTVIVDGKAHTDDVLDTRLLEDLLSVHCPDLEADVVSAGYRVGVSARVNQALKNAQDAASKYNDAAGEKLTAVLSSMSQTMNNGMV</sequence>
<evidence type="ECO:0000313" key="3">
    <source>
        <dbReference type="Proteomes" id="UP000218067"/>
    </source>
</evidence>
<gene>
    <name evidence="2" type="ORF">SHTP_5033</name>
</gene>